<name>A0A8F5XS08_9VIRU</name>
<sequence length="91" mass="10527">MNCSKLFMYVVYDRTANMYTAPMLAQNEACARRDFKQMMKETKFSPSEFDLCKLGFFHPEKATIDYEFELLENGGAVGFDDEKELLDGSQQ</sequence>
<dbReference type="EMBL" id="MZ089773">
    <property type="protein sequence ID" value="QXP45058.1"/>
    <property type="molecule type" value="Genomic_DNA"/>
</dbReference>
<reference evidence="1" key="1">
    <citation type="submission" date="2021-04" db="EMBL/GenBank/DDBJ databases">
        <title>Genomes of microviruses identified in yellow-bellied marmot fecal samples.</title>
        <authorList>
            <person name="Varsani A."/>
            <person name="Kraberger S."/>
            <person name="Chatterjee A."/>
            <person name="Richet C."/>
            <person name="Fontenele R.S."/>
            <person name="Schmidlin K."/>
            <person name="Blumstein D.T."/>
        </authorList>
    </citation>
    <scope>NUCLEOTIDE SEQUENCE</scope>
    <source>
        <strain evidence="1">Mar27</strain>
    </source>
</reference>
<dbReference type="InterPro" id="IPR046781">
    <property type="entry name" value="Phage_ORF5"/>
</dbReference>
<evidence type="ECO:0000313" key="1">
    <source>
        <dbReference type="EMBL" id="QXP45058.1"/>
    </source>
</evidence>
<organism evidence="1">
    <name type="scientific">Microvirus mar27</name>
    <dbReference type="NCBI Taxonomy" id="2851160"/>
    <lineage>
        <taxon>Viruses</taxon>
        <taxon>Monodnaviria</taxon>
        <taxon>Sangervirae</taxon>
        <taxon>Phixviricota</taxon>
        <taxon>Malgrandaviricetes</taxon>
        <taxon>Petitvirales</taxon>
        <taxon>Microviridae</taxon>
    </lineage>
</organism>
<proteinExistence type="predicted"/>
<dbReference type="Pfam" id="PF20577">
    <property type="entry name" value="Phage_ORF5"/>
    <property type="match status" value="1"/>
</dbReference>
<protein>
    <submittedName>
        <fullName evidence="1">Nonstructural protein</fullName>
    </submittedName>
</protein>
<accession>A0A8F5XS08</accession>